<dbReference type="Proteomes" id="UP001144471">
    <property type="component" value="Unassembled WGS sequence"/>
</dbReference>
<organism evidence="2 3">
    <name type="scientific">Propionigenium maris DSM 9537</name>
    <dbReference type="NCBI Taxonomy" id="1123000"/>
    <lineage>
        <taxon>Bacteria</taxon>
        <taxon>Fusobacteriati</taxon>
        <taxon>Fusobacteriota</taxon>
        <taxon>Fusobacteriia</taxon>
        <taxon>Fusobacteriales</taxon>
        <taxon>Fusobacteriaceae</taxon>
        <taxon>Propionigenium</taxon>
    </lineage>
</organism>
<evidence type="ECO:0000256" key="1">
    <source>
        <dbReference type="SAM" id="SignalP"/>
    </source>
</evidence>
<dbReference type="RefSeq" id="WP_281833818.1">
    <property type="nucleotide sequence ID" value="NZ_BSDY01000003.1"/>
</dbReference>
<keyword evidence="1" id="KW-0732">Signal</keyword>
<feature type="chain" id="PRO_5040821108" evidence="1">
    <location>
        <begin position="23"/>
        <end position="162"/>
    </location>
</feature>
<name>A0A9W6GK21_9FUSO</name>
<accession>A0A9W6GK21</accession>
<reference evidence="2" key="1">
    <citation type="submission" date="2022-12" db="EMBL/GenBank/DDBJ databases">
        <title>Reference genome sequencing for broad-spectrum identification of bacterial and archaeal isolates by mass spectrometry.</title>
        <authorList>
            <person name="Sekiguchi Y."/>
            <person name="Tourlousse D.M."/>
        </authorList>
    </citation>
    <scope>NUCLEOTIDE SEQUENCE</scope>
    <source>
        <strain evidence="2">10succ1</strain>
    </source>
</reference>
<dbReference type="AlphaFoldDB" id="A0A9W6GK21"/>
<keyword evidence="3" id="KW-1185">Reference proteome</keyword>
<gene>
    <name evidence="2" type="ORF">PM10SUCC1_09090</name>
</gene>
<evidence type="ECO:0000313" key="3">
    <source>
        <dbReference type="Proteomes" id="UP001144471"/>
    </source>
</evidence>
<protein>
    <submittedName>
        <fullName evidence="2">Uncharacterized protein</fullName>
    </submittedName>
</protein>
<evidence type="ECO:0000313" key="2">
    <source>
        <dbReference type="EMBL" id="GLI55395.1"/>
    </source>
</evidence>
<comment type="caution">
    <text evidence="2">The sequence shown here is derived from an EMBL/GenBank/DDBJ whole genome shotgun (WGS) entry which is preliminary data.</text>
</comment>
<sequence>MKKIKLLSIVGALGIMTTQSYAELGSVKYSVPVRMTVASSVLVETSGPIDFGDIEIEDGATSTARTAVTVTHSSPGSALTATVPLHVTLKNDNNDEIEVLNRWEKGSGEDGTITISGEDISWNVSAITGDPAEFELVSTLNLDGTEEIGNYTGTTLIKVFII</sequence>
<feature type="signal peptide" evidence="1">
    <location>
        <begin position="1"/>
        <end position="22"/>
    </location>
</feature>
<proteinExistence type="predicted"/>
<dbReference type="EMBL" id="BSDY01000003">
    <property type="protein sequence ID" value="GLI55395.1"/>
    <property type="molecule type" value="Genomic_DNA"/>
</dbReference>